<protein>
    <submittedName>
        <fullName evidence="7">TlpA family protein disulfide reductase</fullName>
    </submittedName>
</protein>
<dbReference type="InterPro" id="IPR050553">
    <property type="entry name" value="Thioredoxin_ResA/DsbE_sf"/>
</dbReference>
<dbReference type="RefSeq" id="WP_196954668.1">
    <property type="nucleotide sequence ID" value="NZ_JADWYK010000004.1"/>
</dbReference>
<evidence type="ECO:0000259" key="6">
    <source>
        <dbReference type="PROSITE" id="PS51352"/>
    </source>
</evidence>
<feature type="signal peptide" evidence="5">
    <location>
        <begin position="1"/>
        <end position="20"/>
    </location>
</feature>
<dbReference type="Proteomes" id="UP000601099">
    <property type="component" value="Unassembled WGS sequence"/>
</dbReference>
<name>A0ABS0L0K9_9BACT</name>
<proteinExistence type="predicted"/>
<dbReference type="InterPro" id="IPR036249">
    <property type="entry name" value="Thioredoxin-like_sf"/>
</dbReference>
<dbReference type="PANTHER" id="PTHR42852">
    <property type="entry name" value="THIOL:DISULFIDE INTERCHANGE PROTEIN DSBE"/>
    <property type="match status" value="1"/>
</dbReference>
<keyword evidence="8" id="KW-1185">Reference proteome</keyword>
<comment type="caution">
    <text evidence="7">The sequence shown here is derived from an EMBL/GenBank/DDBJ whole genome shotgun (WGS) entry which is preliminary data.</text>
</comment>
<comment type="subcellular location">
    <subcellularLocation>
        <location evidence="1">Cell envelope</location>
    </subcellularLocation>
</comment>
<dbReference type="PROSITE" id="PS51352">
    <property type="entry name" value="THIOREDOXIN_2"/>
    <property type="match status" value="1"/>
</dbReference>
<dbReference type="EMBL" id="JADWYK010000004">
    <property type="protein sequence ID" value="MBG8553646.1"/>
    <property type="molecule type" value="Genomic_DNA"/>
</dbReference>
<keyword evidence="3" id="KW-1015">Disulfide bond</keyword>
<dbReference type="SUPFAM" id="SSF52833">
    <property type="entry name" value="Thioredoxin-like"/>
    <property type="match status" value="1"/>
</dbReference>
<keyword evidence="2" id="KW-0201">Cytochrome c-type biogenesis</keyword>
<evidence type="ECO:0000313" key="8">
    <source>
        <dbReference type="Proteomes" id="UP000601099"/>
    </source>
</evidence>
<evidence type="ECO:0000256" key="5">
    <source>
        <dbReference type="SAM" id="SignalP"/>
    </source>
</evidence>
<evidence type="ECO:0000256" key="1">
    <source>
        <dbReference type="ARBA" id="ARBA00004196"/>
    </source>
</evidence>
<keyword evidence="5" id="KW-0732">Signal</keyword>
<keyword evidence="4" id="KW-0676">Redox-active center</keyword>
<feature type="chain" id="PRO_5045170073" evidence="5">
    <location>
        <begin position="21"/>
        <end position="490"/>
    </location>
</feature>
<gene>
    <name evidence="7" type="ORF">I5L79_08815</name>
</gene>
<feature type="domain" description="Thioredoxin" evidence="6">
    <location>
        <begin position="344"/>
        <end position="487"/>
    </location>
</feature>
<dbReference type="Gene3D" id="3.40.30.10">
    <property type="entry name" value="Glutaredoxin"/>
    <property type="match status" value="1"/>
</dbReference>
<accession>A0ABS0L0K9</accession>
<organism evidence="7 8">
    <name type="scientific">Hymenobacter guriensis</name>
    <dbReference type="NCBI Taxonomy" id="2793065"/>
    <lineage>
        <taxon>Bacteria</taxon>
        <taxon>Pseudomonadati</taxon>
        <taxon>Bacteroidota</taxon>
        <taxon>Cytophagia</taxon>
        <taxon>Cytophagales</taxon>
        <taxon>Hymenobacteraceae</taxon>
        <taxon>Hymenobacter</taxon>
    </lineage>
</organism>
<dbReference type="PANTHER" id="PTHR42852:SF6">
    <property type="entry name" value="THIOL:DISULFIDE INTERCHANGE PROTEIN DSBE"/>
    <property type="match status" value="1"/>
</dbReference>
<reference evidence="7 8" key="1">
    <citation type="submission" date="2020-11" db="EMBL/GenBank/DDBJ databases">
        <title>Hymenobacter sp.</title>
        <authorList>
            <person name="Kim M.K."/>
        </authorList>
    </citation>
    <scope>NUCLEOTIDE SEQUENCE [LARGE SCALE GENOMIC DNA]</scope>
    <source>
        <strain evidence="7 8">BT594</strain>
    </source>
</reference>
<evidence type="ECO:0000256" key="2">
    <source>
        <dbReference type="ARBA" id="ARBA00022748"/>
    </source>
</evidence>
<dbReference type="InterPro" id="IPR013766">
    <property type="entry name" value="Thioredoxin_domain"/>
</dbReference>
<evidence type="ECO:0000256" key="3">
    <source>
        <dbReference type="ARBA" id="ARBA00023157"/>
    </source>
</evidence>
<dbReference type="InterPro" id="IPR013740">
    <property type="entry name" value="Redoxin"/>
</dbReference>
<evidence type="ECO:0000256" key="4">
    <source>
        <dbReference type="ARBA" id="ARBA00023284"/>
    </source>
</evidence>
<sequence>MKRLYYLLLLVCGCTTVRPAAVTTAPEPALPTTAIVRGTIRNAVPNDTVRLWRKVADQPQRTQLKFPVAADGSFEMRLTGLNEALDAQLAVGNGLTVYISPGDSLTLTADRKDLLETLRFQGRGAHVNNYLTQAQRHFDYDFGNLPENQHGAATPTEFVQFADAYRQRQLDTLAAWQAKAPLPAEFVALRRQLLDLQRGLSILRYAGNQKGQKQQEPELPAGYFDFLKTIPLPAEGMWAVRPVFMQTLAFFHGAYSYMFLLPPSGQLAAAPGLADKLYARATADLGETVLRDQVIGELLMGQLYDHPTTTREAVGAVLPTYFARAQDSMYVRSVRQAWQATAGLQTGQPAPAFSLRNTQGKTVNLAEFKGKVIYLDFWYSSCRPCLAEAPAAEKLKKQFLGRDVVFLYISVDRKAEEWQQTIRKFALASSNSVHLLDPGAAKAASAYGVSSFPSYWVIGRDGRIWRGAAPRPSSGPEVVAVLEKALAVKR</sequence>
<evidence type="ECO:0000313" key="7">
    <source>
        <dbReference type="EMBL" id="MBG8553646.1"/>
    </source>
</evidence>
<dbReference type="Pfam" id="PF08534">
    <property type="entry name" value="Redoxin"/>
    <property type="match status" value="1"/>
</dbReference>
<dbReference type="CDD" id="cd02966">
    <property type="entry name" value="TlpA_like_family"/>
    <property type="match status" value="1"/>
</dbReference>